<evidence type="ECO:0000313" key="2">
    <source>
        <dbReference type="Proteomes" id="UP001060085"/>
    </source>
</evidence>
<comment type="caution">
    <text evidence="1">The sequence shown here is derived from an EMBL/GenBank/DDBJ whole genome shotgun (WGS) entry which is preliminary data.</text>
</comment>
<keyword evidence="2" id="KW-1185">Reference proteome</keyword>
<dbReference type="Proteomes" id="UP001060085">
    <property type="component" value="Linkage Group LG04"/>
</dbReference>
<proteinExistence type="predicted"/>
<dbReference type="EMBL" id="CM044704">
    <property type="protein sequence ID" value="KAI5666525.1"/>
    <property type="molecule type" value="Genomic_DNA"/>
</dbReference>
<protein>
    <submittedName>
        <fullName evidence="1">Uncharacterized protein</fullName>
    </submittedName>
</protein>
<name>A0ACC0B1L4_CATRO</name>
<gene>
    <name evidence="1" type="ORF">M9H77_16378</name>
</gene>
<accession>A0ACC0B1L4</accession>
<organism evidence="1 2">
    <name type="scientific">Catharanthus roseus</name>
    <name type="common">Madagascar periwinkle</name>
    <name type="synonym">Vinca rosea</name>
    <dbReference type="NCBI Taxonomy" id="4058"/>
    <lineage>
        <taxon>Eukaryota</taxon>
        <taxon>Viridiplantae</taxon>
        <taxon>Streptophyta</taxon>
        <taxon>Embryophyta</taxon>
        <taxon>Tracheophyta</taxon>
        <taxon>Spermatophyta</taxon>
        <taxon>Magnoliopsida</taxon>
        <taxon>eudicotyledons</taxon>
        <taxon>Gunneridae</taxon>
        <taxon>Pentapetalae</taxon>
        <taxon>asterids</taxon>
        <taxon>lamiids</taxon>
        <taxon>Gentianales</taxon>
        <taxon>Apocynaceae</taxon>
        <taxon>Rauvolfioideae</taxon>
        <taxon>Vinceae</taxon>
        <taxon>Catharanthinae</taxon>
        <taxon>Catharanthus</taxon>
    </lineage>
</organism>
<sequence length="205" mass="23687">MDVLVQDDAFQENDIGPLVHDSRSSEEYDGSRREERVRLQPFSRAATHITTIFQERFNGLYHTWNRTQGQRARKHTGGSISFTEKIMIWQKDLTERFSWSKYLEELHKHQKREKKGKAKEDAEESGTPMPNDLQLMAIVADGVSRSCLHEAGSELQLDCLHIAWITSKGLCGRLTMLFQEYLPPSMSTCGGYSSIISWHTFYSRR</sequence>
<reference evidence="2" key="1">
    <citation type="journal article" date="2023" name="Nat. Plants">
        <title>Single-cell RNA sequencing provides a high-resolution roadmap for understanding the multicellular compartmentation of specialized metabolism.</title>
        <authorList>
            <person name="Sun S."/>
            <person name="Shen X."/>
            <person name="Li Y."/>
            <person name="Li Y."/>
            <person name="Wang S."/>
            <person name="Li R."/>
            <person name="Zhang H."/>
            <person name="Shen G."/>
            <person name="Guo B."/>
            <person name="Wei J."/>
            <person name="Xu J."/>
            <person name="St-Pierre B."/>
            <person name="Chen S."/>
            <person name="Sun C."/>
        </authorList>
    </citation>
    <scope>NUCLEOTIDE SEQUENCE [LARGE SCALE GENOMIC DNA]</scope>
</reference>
<evidence type="ECO:0000313" key="1">
    <source>
        <dbReference type="EMBL" id="KAI5666525.1"/>
    </source>
</evidence>